<dbReference type="SMART" id="SM00456">
    <property type="entry name" value="WW"/>
    <property type="match status" value="1"/>
</dbReference>
<evidence type="ECO:0000313" key="3">
    <source>
        <dbReference type="EMBL" id="KAG1546196.1"/>
    </source>
</evidence>
<dbReference type="OrthoDB" id="2273716at2759"/>
<comment type="caution">
    <text evidence="3">The sequence shown here is derived from an EMBL/GenBank/DDBJ whole genome shotgun (WGS) entry which is preliminary data.</text>
</comment>
<feature type="compositionally biased region" description="Basic and acidic residues" evidence="1">
    <location>
        <begin position="127"/>
        <end position="169"/>
    </location>
</feature>
<accession>A0A9P6YE72</accession>
<dbReference type="PROSITE" id="PS50020">
    <property type="entry name" value="WW_DOMAIN_2"/>
    <property type="match status" value="1"/>
</dbReference>
<dbReference type="InterPro" id="IPR036020">
    <property type="entry name" value="WW_dom_sf"/>
</dbReference>
<feature type="compositionally biased region" description="Polar residues" evidence="1">
    <location>
        <begin position="63"/>
        <end position="77"/>
    </location>
</feature>
<feature type="compositionally biased region" description="Basic and acidic residues" evidence="1">
    <location>
        <begin position="269"/>
        <end position="286"/>
    </location>
</feature>
<protein>
    <recommendedName>
        <fullName evidence="2">WW domain-containing protein</fullName>
    </recommendedName>
</protein>
<evidence type="ECO:0000313" key="4">
    <source>
        <dbReference type="Proteomes" id="UP000717996"/>
    </source>
</evidence>
<feature type="compositionally biased region" description="Basic and acidic residues" evidence="1">
    <location>
        <begin position="82"/>
        <end position="106"/>
    </location>
</feature>
<dbReference type="SUPFAM" id="SSF51045">
    <property type="entry name" value="WW domain"/>
    <property type="match status" value="1"/>
</dbReference>
<name>A0A9P6YE72_RHIOR</name>
<dbReference type="Pfam" id="PF00397">
    <property type="entry name" value="WW"/>
    <property type="match status" value="1"/>
</dbReference>
<dbReference type="OMA" id="TWISCQT"/>
<proteinExistence type="predicted"/>
<dbReference type="EMBL" id="JAANIT010000588">
    <property type="protein sequence ID" value="KAG1546196.1"/>
    <property type="molecule type" value="Genomic_DNA"/>
</dbReference>
<gene>
    <name evidence="3" type="ORF">G6F51_005018</name>
</gene>
<dbReference type="Proteomes" id="UP000717996">
    <property type="component" value="Unassembled WGS sequence"/>
</dbReference>
<evidence type="ECO:0000259" key="2">
    <source>
        <dbReference type="PROSITE" id="PS50020"/>
    </source>
</evidence>
<reference evidence="3" key="1">
    <citation type="journal article" date="2020" name="Microb. Genom.">
        <title>Genetic diversity of clinical and environmental Mucorales isolates obtained from an investigation of mucormycosis cases among solid organ transplant recipients.</title>
        <authorList>
            <person name="Nguyen M.H."/>
            <person name="Kaul D."/>
            <person name="Muto C."/>
            <person name="Cheng S.J."/>
            <person name="Richter R.A."/>
            <person name="Bruno V.M."/>
            <person name="Liu G."/>
            <person name="Beyhan S."/>
            <person name="Sundermann A.J."/>
            <person name="Mounaud S."/>
            <person name="Pasculle A.W."/>
            <person name="Nierman W.C."/>
            <person name="Driscoll E."/>
            <person name="Cumbie R."/>
            <person name="Clancy C.J."/>
            <person name="Dupont C.L."/>
        </authorList>
    </citation>
    <scope>NUCLEOTIDE SEQUENCE</scope>
    <source>
        <strain evidence="3">GL16</strain>
    </source>
</reference>
<feature type="domain" description="WW" evidence="2">
    <location>
        <begin position="161"/>
        <end position="194"/>
    </location>
</feature>
<dbReference type="AlphaFoldDB" id="A0A9P6YE72"/>
<dbReference type="CDD" id="cd00201">
    <property type="entry name" value="WW"/>
    <property type="match status" value="1"/>
</dbReference>
<feature type="compositionally biased region" description="Basic and acidic residues" evidence="1">
    <location>
        <begin position="212"/>
        <end position="221"/>
    </location>
</feature>
<organism evidence="3 4">
    <name type="scientific">Rhizopus oryzae</name>
    <name type="common">Mucormycosis agent</name>
    <name type="synonym">Rhizopus arrhizus var. delemar</name>
    <dbReference type="NCBI Taxonomy" id="64495"/>
    <lineage>
        <taxon>Eukaryota</taxon>
        <taxon>Fungi</taxon>
        <taxon>Fungi incertae sedis</taxon>
        <taxon>Mucoromycota</taxon>
        <taxon>Mucoromycotina</taxon>
        <taxon>Mucoromycetes</taxon>
        <taxon>Mucorales</taxon>
        <taxon>Mucorineae</taxon>
        <taxon>Rhizopodaceae</taxon>
        <taxon>Rhizopus</taxon>
    </lineage>
</organism>
<sequence>MDRRYGYSPKSRFAPTRQRFDERYYRPRYPSPSHIRNMSSRYDSRPVTHYSTSRDYNYHRHSSPSSVRQDIRITTTAAIEELPAKRKEEEEKKVTKEDEGKEKEAPRPVVIKEAVISFDSDGEDDWANERREQSPVHEETKKESPSVIKESKTEIKREDREQLPEPWVSHKTEQGQVYYYNQLTRKSVWDRKEIVTDHSSSNSSYRPVGRVENYHRSEVRHTRPRYHSSSRYPSPPPRTVSSSPPNRYYPPRYYPSSPLSSPPIQPRWAADRRMIRRNDPYDRRYR</sequence>
<dbReference type="Gene3D" id="2.20.70.10">
    <property type="match status" value="1"/>
</dbReference>
<evidence type="ECO:0000256" key="1">
    <source>
        <dbReference type="SAM" id="MobiDB-lite"/>
    </source>
</evidence>
<feature type="region of interest" description="Disordered" evidence="1">
    <location>
        <begin position="1"/>
        <end position="169"/>
    </location>
</feature>
<dbReference type="InterPro" id="IPR001202">
    <property type="entry name" value="WW_dom"/>
</dbReference>
<feature type="region of interest" description="Disordered" evidence="1">
    <location>
        <begin position="195"/>
        <end position="286"/>
    </location>
</feature>
<feature type="compositionally biased region" description="Low complexity" evidence="1">
    <location>
        <begin position="239"/>
        <end position="259"/>
    </location>
</feature>